<comment type="caution">
    <text evidence="2">The sequence shown here is derived from an EMBL/GenBank/DDBJ whole genome shotgun (WGS) entry which is preliminary data.</text>
</comment>
<evidence type="ECO:0000256" key="1">
    <source>
        <dbReference type="ARBA" id="ARBA00023125"/>
    </source>
</evidence>
<keyword evidence="1" id="KW-0238">DNA-binding</keyword>
<dbReference type="EMBL" id="JAVRBK010000010">
    <property type="protein sequence ID" value="KAK5638216.1"/>
    <property type="molecule type" value="Genomic_DNA"/>
</dbReference>
<evidence type="ECO:0008006" key="4">
    <source>
        <dbReference type="Google" id="ProtNLM"/>
    </source>
</evidence>
<keyword evidence="3" id="KW-1185">Reference proteome</keyword>
<proteinExistence type="predicted"/>
<dbReference type="Proteomes" id="UP001329430">
    <property type="component" value="Chromosome 10"/>
</dbReference>
<gene>
    <name evidence="2" type="ORF">RI129_012511</name>
</gene>
<evidence type="ECO:0000313" key="2">
    <source>
        <dbReference type="EMBL" id="KAK5638216.1"/>
    </source>
</evidence>
<reference evidence="2 3" key="1">
    <citation type="journal article" date="2024" name="Insects">
        <title>An Improved Chromosome-Level Genome Assembly of the Firefly Pyrocoelia pectoralis.</title>
        <authorList>
            <person name="Fu X."/>
            <person name="Meyer-Rochow V.B."/>
            <person name="Ballantyne L."/>
            <person name="Zhu X."/>
        </authorList>
    </citation>
    <scope>NUCLEOTIDE SEQUENCE [LARGE SCALE GENOMIC DNA]</scope>
    <source>
        <strain evidence="2">XCY_ONT2</strain>
    </source>
</reference>
<dbReference type="SUPFAM" id="SSF56349">
    <property type="entry name" value="DNA breaking-rejoining enzymes"/>
    <property type="match status" value="1"/>
</dbReference>
<dbReference type="GO" id="GO:0003677">
    <property type="term" value="F:DNA binding"/>
    <property type="evidence" value="ECO:0007669"/>
    <property type="project" value="UniProtKB-KW"/>
</dbReference>
<accession>A0AAN7V2X9</accession>
<dbReference type="InterPro" id="IPR011010">
    <property type="entry name" value="DNA_brk_join_enz"/>
</dbReference>
<organism evidence="2 3">
    <name type="scientific">Pyrocoelia pectoralis</name>
    <dbReference type="NCBI Taxonomy" id="417401"/>
    <lineage>
        <taxon>Eukaryota</taxon>
        <taxon>Metazoa</taxon>
        <taxon>Ecdysozoa</taxon>
        <taxon>Arthropoda</taxon>
        <taxon>Hexapoda</taxon>
        <taxon>Insecta</taxon>
        <taxon>Pterygota</taxon>
        <taxon>Neoptera</taxon>
        <taxon>Endopterygota</taxon>
        <taxon>Coleoptera</taxon>
        <taxon>Polyphaga</taxon>
        <taxon>Elateriformia</taxon>
        <taxon>Elateroidea</taxon>
        <taxon>Lampyridae</taxon>
        <taxon>Lampyrinae</taxon>
        <taxon>Pyrocoelia</taxon>
    </lineage>
</organism>
<dbReference type="AlphaFoldDB" id="A0AAN7V2X9"/>
<protein>
    <recommendedName>
        <fullName evidence="4">Core-binding (CB) domain-containing protein</fullName>
    </recommendedName>
</protein>
<dbReference type="Gene3D" id="1.10.150.130">
    <property type="match status" value="1"/>
</dbReference>
<sequence>MSDDEMQCTPPELREIALDASNKLVPAKSQKQYEKAHKRFLNWATEHNVKSITENVLIAYFEVMGKTKKSSTIWTNYSMLRTMLNIKENIDISKFARLIALLKTFSKGYLPKKSKILEFEHITKFLGEAPDNIYLAVKVNLYSYIVSLILHYTIFRWY</sequence>
<evidence type="ECO:0000313" key="3">
    <source>
        <dbReference type="Proteomes" id="UP001329430"/>
    </source>
</evidence>
<dbReference type="InterPro" id="IPR010998">
    <property type="entry name" value="Integrase_recombinase_N"/>
</dbReference>
<name>A0AAN7V2X9_9COLE</name>